<evidence type="ECO:0000259" key="3">
    <source>
        <dbReference type="Pfam" id="PF00534"/>
    </source>
</evidence>
<organism evidence="5 6">
    <name type="scientific">Dactylosporangium matsuzakiense</name>
    <dbReference type="NCBI Taxonomy" id="53360"/>
    <lineage>
        <taxon>Bacteria</taxon>
        <taxon>Bacillati</taxon>
        <taxon>Actinomycetota</taxon>
        <taxon>Actinomycetes</taxon>
        <taxon>Micromonosporales</taxon>
        <taxon>Micromonosporaceae</taxon>
        <taxon>Dactylosporangium</taxon>
    </lineage>
</organism>
<dbReference type="Gene3D" id="3.40.50.2000">
    <property type="entry name" value="Glycogen Phosphorylase B"/>
    <property type="match status" value="2"/>
</dbReference>
<feature type="domain" description="Glycosyltransferase subfamily 4-like N-terminal" evidence="4">
    <location>
        <begin position="18"/>
        <end position="202"/>
    </location>
</feature>
<dbReference type="EMBL" id="BSFP01000031">
    <property type="protein sequence ID" value="GLL03231.1"/>
    <property type="molecule type" value="Genomic_DNA"/>
</dbReference>
<dbReference type="GO" id="GO:0016757">
    <property type="term" value="F:glycosyltransferase activity"/>
    <property type="evidence" value="ECO:0007669"/>
    <property type="project" value="UniProtKB-KW"/>
</dbReference>
<evidence type="ECO:0000313" key="6">
    <source>
        <dbReference type="Proteomes" id="UP001143480"/>
    </source>
</evidence>
<dbReference type="Pfam" id="PF13439">
    <property type="entry name" value="Glyco_transf_4"/>
    <property type="match status" value="1"/>
</dbReference>
<gene>
    <name evidence="5" type="ORF">GCM10017581_049750</name>
</gene>
<name>A0A9W6KMY9_9ACTN</name>
<feature type="domain" description="Glycosyl transferase family 1" evidence="3">
    <location>
        <begin position="208"/>
        <end position="373"/>
    </location>
</feature>
<dbReference type="GO" id="GO:1901137">
    <property type="term" value="P:carbohydrate derivative biosynthetic process"/>
    <property type="evidence" value="ECO:0007669"/>
    <property type="project" value="UniProtKB-ARBA"/>
</dbReference>
<evidence type="ECO:0000259" key="4">
    <source>
        <dbReference type="Pfam" id="PF13439"/>
    </source>
</evidence>
<dbReference type="PANTHER" id="PTHR45947:SF3">
    <property type="entry name" value="SULFOQUINOVOSYL TRANSFERASE SQD2"/>
    <property type="match status" value="1"/>
</dbReference>
<accession>A0A9W6KMY9</accession>
<keyword evidence="6" id="KW-1185">Reference proteome</keyword>
<protein>
    <submittedName>
        <fullName evidence="5">Glycosyl transferase</fullName>
    </submittedName>
</protein>
<dbReference type="SUPFAM" id="SSF53756">
    <property type="entry name" value="UDP-Glycosyltransferase/glycogen phosphorylase"/>
    <property type="match status" value="1"/>
</dbReference>
<sequence>MCGVRIAHFCDSHPGRSDGVATSVAATVALLRSAGHEVQLYQPAPLLRGRGEPCGVRSVPVPLRNIGVGVPRFSGMRPVPHVVHVHTPGPVGIGGLRYARAHGLPVVMTWHTDLLAYSAHFMEIQFGAAHAAQRLALGWTVRDYLRLARAGTERRHQLLRLGQEFMDRTSAVIAPSAKTAAGLAEFERLPPVWTVPTAIRLDDCPLGRAELRRALRIAETAPVVLAVGRATREKDPALLLAAFSRVLRRLPDARLVMVGVQQHRMSVRRQARQAGVADALRLVRPVPHSRMAAYYRMADVLAFASTTDTQGLAMIEAEAAGLPVVLADAALADRPGGTGGRLSTAPDAGSMAAALTRVLTDPQLHSEVAEAGRAAADAYSAEHYLGHLMAVYAYARGTAGDQGAASASVGASRAARTAG</sequence>
<evidence type="ECO:0000256" key="2">
    <source>
        <dbReference type="ARBA" id="ARBA00022679"/>
    </source>
</evidence>
<dbReference type="InterPro" id="IPR050194">
    <property type="entry name" value="Glycosyltransferase_grp1"/>
</dbReference>
<reference evidence="5" key="1">
    <citation type="journal article" date="2014" name="Int. J. Syst. Evol. Microbiol.">
        <title>Complete genome sequence of Corynebacterium casei LMG S-19264T (=DSM 44701T), isolated from a smear-ripened cheese.</title>
        <authorList>
            <consortium name="US DOE Joint Genome Institute (JGI-PGF)"/>
            <person name="Walter F."/>
            <person name="Albersmeier A."/>
            <person name="Kalinowski J."/>
            <person name="Ruckert C."/>
        </authorList>
    </citation>
    <scope>NUCLEOTIDE SEQUENCE</scope>
    <source>
        <strain evidence="5">VKM Ac-1321</strain>
    </source>
</reference>
<comment type="caution">
    <text evidence="5">The sequence shown here is derived from an EMBL/GenBank/DDBJ whole genome shotgun (WGS) entry which is preliminary data.</text>
</comment>
<keyword evidence="1" id="KW-0328">Glycosyltransferase</keyword>
<dbReference type="PANTHER" id="PTHR45947">
    <property type="entry name" value="SULFOQUINOVOSYL TRANSFERASE SQD2"/>
    <property type="match status" value="1"/>
</dbReference>
<dbReference type="Proteomes" id="UP001143480">
    <property type="component" value="Unassembled WGS sequence"/>
</dbReference>
<keyword evidence="2 5" id="KW-0808">Transferase</keyword>
<evidence type="ECO:0000256" key="1">
    <source>
        <dbReference type="ARBA" id="ARBA00022676"/>
    </source>
</evidence>
<dbReference type="AlphaFoldDB" id="A0A9W6KMY9"/>
<dbReference type="Pfam" id="PF00534">
    <property type="entry name" value="Glycos_transf_1"/>
    <property type="match status" value="1"/>
</dbReference>
<evidence type="ECO:0000313" key="5">
    <source>
        <dbReference type="EMBL" id="GLL03231.1"/>
    </source>
</evidence>
<reference evidence="5" key="2">
    <citation type="submission" date="2023-01" db="EMBL/GenBank/DDBJ databases">
        <authorList>
            <person name="Sun Q."/>
            <person name="Evtushenko L."/>
        </authorList>
    </citation>
    <scope>NUCLEOTIDE SEQUENCE</scope>
    <source>
        <strain evidence="5">VKM Ac-1321</strain>
    </source>
</reference>
<dbReference type="InterPro" id="IPR028098">
    <property type="entry name" value="Glyco_trans_4-like_N"/>
</dbReference>
<dbReference type="InterPro" id="IPR001296">
    <property type="entry name" value="Glyco_trans_1"/>
</dbReference>
<proteinExistence type="predicted"/>